<dbReference type="EMBL" id="GGMS01001270">
    <property type="protein sequence ID" value="MBY70473.1"/>
    <property type="molecule type" value="Transcribed_RNA"/>
</dbReference>
<dbReference type="PANTHER" id="PTHR45749:SF14">
    <property type="entry name" value="TTF-TYPE DOMAIN-CONTAINING PROTEIN"/>
    <property type="match status" value="1"/>
</dbReference>
<evidence type="ECO:0000313" key="2">
    <source>
        <dbReference type="EMBL" id="MBY70473.1"/>
    </source>
</evidence>
<sequence>MYVFVGSNFHRASVLSTATQKKGFNICASMSISKTKEMNDVRSALLKIISSLLYLTRQGLAVRGHGDINSNIQQLLSLRSNDVPELKSWLLRTKYKWLSHDIQHEILSLLSHKVQLNIVSEIKNAFCYSIILDETRDISNIEQVSVCIRIVDKHLNIADHFLGFFETPFTDAETLFNLVMNTLNRFDINISKCRG</sequence>
<dbReference type="InterPro" id="IPR025398">
    <property type="entry name" value="DUF4371"/>
</dbReference>
<dbReference type="AlphaFoldDB" id="A0A2S2PYJ8"/>
<name>A0A2S2PYJ8_9HEMI</name>
<dbReference type="OrthoDB" id="7692318at2759"/>
<reference evidence="2" key="1">
    <citation type="submission" date="2018-04" db="EMBL/GenBank/DDBJ databases">
        <title>Transcriptome assembly of Sipha flava.</title>
        <authorList>
            <person name="Scully E.D."/>
            <person name="Geib S.M."/>
            <person name="Palmer N.A."/>
            <person name="Koch K."/>
            <person name="Bradshaw J."/>
            <person name="Heng-Moss T."/>
            <person name="Sarath G."/>
        </authorList>
    </citation>
    <scope>NUCLEOTIDE SEQUENCE</scope>
</reference>
<evidence type="ECO:0000259" key="1">
    <source>
        <dbReference type="Pfam" id="PF14291"/>
    </source>
</evidence>
<accession>A0A2S2PYJ8</accession>
<protein>
    <submittedName>
        <fullName evidence="2">Zinc finger MYM-type protein 1</fullName>
    </submittedName>
</protein>
<dbReference type="Pfam" id="PF14291">
    <property type="entry name" value="DUF4371"/>
    <property type="match status" value="1"/>
</dbReference>
<dbReference type="PANTHER" id="PTHR45749">
    <property type="match status" value="1"/>
</dbReference>
<gene>
    <name evidence="2" type="primary">ZMYM1_80</name>
    <name evidence="2" type="ORF">g.124586</name>
</gene>
<organism evidence="2">
    <name type="scientific">Sipha flava</name>
    <name type="common">yellow sugarcane aphid</name>
    <dbReference type="NCBI Taxonomy" id="143950"/>
    <lineage>
        <taxon>Eukaryota</taxon>
        <taxon>Metazoa</taxon>
        <taxon>Ecdysozoa</taxon>
        <taxon>Arthropoda</taxon>
        <taxon>Hexapoda</taxon>
        <taxon>Insecta</taxon>
        <taxon>Pterygota</taxon>
        <taxon>Neoptera</taxon>
        <taxon>Paraneoptera</taxon>
        <taxon>Hemiptera</taxon>
        <taxon>Sternorrhyncha</taxon>
        <taxon>Aphidomorpha</taxon>
        <taxon>Aphidoidea</taxon>
        <taxon>Aphididae</taxon>
        <taxon>Sipha</taxon>
    </lineage>
</organism>
<feature type="domain" description="DUF4371" evidence="1">
    <location>
        <begin position="35"/>
        <end position="195"/>
    </location>
</feature>
<proteinExistence type="predicted"/>